<evidence type="ECO:0000313" key="8">
    <source>
        <dbReference type="EMBL" id="QDZ24908.1"/>
    </source>
</evidence>
<feature type="compositionally biased region" description="Low complexity" evidence="6">
    <location>
        <begin position="1213"/>
        <end position="1225"/>
    </location>
</feature>
<dbReference type="GO" id="GO:0070973">
    <property type="term" value="P:protein localization to endoplasmic reticulum exit site"/>
    <property type="evidence" value="ECO:0007669"/>
    <property type="project" value="TreeGrafter"/>
</dbReference>
<feature type="compositionally biased region" description="Acidic residues" evidence="6">
    <location>
        <begin position="1"/>
        <end position="21"/>
    </location>
</feature>
<protein>
    <submittedName>
        <fullName evidence="8">Sec16/Sec31-like coatomer protein</fullName>
    </submittedName>
</protein>
<feature type="compositionally biased region" description="Polar residues" evidence="6">
    <location>
        <begin position="467"/>
        <end position="482"/>
    </location>
</feature>
<evidence type="ECO:0000313" key="9">
    <source>
        <dbReference type="Proteomes" id="UP000316726"/>
    </source>
</evidence>
<dbReference type="OrthoDB" id="515854at2759"/>
<reference evidence="8 9" key="1">
    <citation type="submission" date="2018-07" db="EMBL/GenBank/DDBJ databases">
        <title>The complete nuclear genome of the prasinophyte Chloropicon primus (CCMP1205).</title>
        <authorList>
            <person name="Pombert J.-F."/>
            <person name="Otis C."/>
            <person name="Turmel M."/>
            <person name="Lemieux C."/>
        </authorList>
    </citation>
    <scope>NUCLEOTIDE SEQUENCE [LARGE SCALE GENOMIC DNA]</scope>
    <source>
        <strain evidence="8 9">CCMP1205</strain>
    </source>
</reference>
<evidence type="ECO:0000259" key="7">
    <source>
        <dbReference type="Pfam" id="PF12931"/>
    </source>
</evidence>
<feature type="region of interest" description="Disordered" evidence="6">
    <location>
        <begin position="1070"/>
        <end position="1311"/>
    </location>
</feature>
<feature type="region of interest" description="Disordered" evidence="6">
    <location>
        <begin position="978"/>
        <end position="1052"/>
    </location>
</feature>
<organism evidence="8 9">
    <name type="scientific">Chloropicon primus</name>
    <dbReference type="NCBI Taxonomy" id="1764295"/>
    <lineage>
        <taxon>Eukaryota</taxon>
        <taxon>Viridiplantae</taxon>
        <taxon>Chlorophyta</taxon>
        <taxon>Chloropicophyceae</taxon>
        <taxon>Chloropicales</taxon>
        <taxon>Chloropicaceae</taxon>
        <taxon>Chloropicon</taxon>
    </lineage>
</organism>
<dbReference type="GO" id="GO:0007030">
    <property type="term" value="P:Golgi organization"/>
    <property type="evidence" value="ECO:0007669"/>
    <property type="project" value="TreeGrafter"/>
</dbReference>
<keyword evidence="3" id="KW-0813">Transport</keyword>
<feature type="compositionally biased region" description="Low complexity" evidence="6">
    <location>
        <begin position="242"/>
        <end position="257"/>
    </location>
</feature>
<feature type="compositionally biased region" description="Polar residues" evidence="6">
    <location>
        <begin position="352"/>
        <end position="376"/>
    </location>
</feature>
<comment type="subcellular location">
    <subcellularLocation>
        <location evidence="1">Endoplasmic reticulum</location>
    </subcellularLocation>
</comment>
<evidence type="ECO:0000256" key="1">
    <source>
        <dbReference type="ARBA" id="ARBA00004240"/>
    </source>
</evidence>
<evidence type="ECO:0000256" key="2">
    <source>
        <dbReference type="ARBA" id="ARBA00005927"/>
    </source>
</evidence>
<dbReference type="GO" id="GO:0016192">
    <property type="term" value="P:vesicle-mediated transport"/>
    <property type="evidence" value="ECO:0007669"/>
    <property type="project" value="UniProtKB-KW"/>
</dbReference>
<keyword evidence="5" id="KW-0931">ER-Golgi transport</keyword>
<dbReference type="GO" id="GO:0012507">
    <property type="term" value="C:ER to Golgi transport vesicle membrane"/>
    <property type="evidence" value="ECO:0007669"/>
    <property type="project" value="TreeGrafter"/>
</dbReference>
<feature type="compositionally biased region" description="Low complexity" evidence="6">
    <location>
        <begin position="273"/>
        <end position="283"/>
    </location>
</feature>
<evidence type="ECO:0000256" key="3">
    <source>
        <dbReference type="ARBA" id="ARBA00022448"/>
    </source>
</evidence>
<accession>A0A5B8MVT0</accession>
<dbReference type="PANTHER" id="PTHR13402:SF6">
    <property type="entry name" value="SECRETORY 16, ISOFORM I"/>
    <property type="match status" value="1"/>
</dbReference>
<evidence type="ECO:0000256" key="6">
    <source>
        <dbReference type="SAM" id="MobiDB-lite"/>
    </source>
</evidence>
<feature type="compositionally biased region" description="Polar residues" evidence="6">
    <location>
        <begin position="410"/>
        <end position="441"/>
    </location>
</feature>
<feature type="compositionally biased region" description="Low complexity" evidence="6">
    <location>
        <begin position="377"/>
        <end position="404"/>
    </location>
</feature>
<feature type="compositionally biased region" description="Basic and acidic residues" evidence="6">
    <location>
        <begin position="151"/>
        <end position="164"/>
    </location>
</feature>
<dbReference type="EMBL" id="CP031048">
    <property type="protein sequence ID" value="QDZ24908.1"/>
    <property type="molecule type" value="Genomic_DNA"/>
</dbReference>
<feature type="compositionally biased region" description="Basic and acidic residues" evidence="6">
    <location>
        <begin position="1089"/>
        <end position="1102"/>
    </location>
</feature>
<feature type="compositionally biased region" description="Polar residues" evidence="6">
    <location>
        <begin position="211"/>
        <end position="221"/>
    </location>
</feature>
<feature type="region of interest" description="Disordered" evidence="6">
    <location>
        <begin position="118"/>
        <end position="492"/>
    </location>
</feature>
<proteinExistence type="inferred from homology"/>
<comment type="similarity">
    <text evidence="2">Belongs to the SEC16 family.</text>
</comment>
<keyword evidence="4" id="KW-0256">Endoplasmic reticulum</keyword>
<sequence length="1311" mass="139359">MESVEDEELKEGDRLDEEEDVTAERGDVTADGDGDEPEKVFVSLARDASPSPPPEGKGIQVEEEVEELTYSLAASNPFGNADDDEDDLFGGRQQQQQEEQATGSVAAAFGVTEKLARGTEADGGASYFDGYEGGNANAGRVEPTGQVKNDLQAHHKSEYLHAEDEVAVFNPQVQQTYQEVQTPPTYGGDAASGPFGATQGTSEADFFDNYGSGSQTAQDQTPVAEYQAGGGQEQQGYGGAESGYQSYAHSHQQSQGSDLSNNFDYSTTSPYGYAEQQQQQPEAYRQEAYDYSQQQQPEVYQPPVPQQQQQPQQQPELYQPQQQQQQFYQEGGMYNNNNNAYSTGADYGGGYNSYSNVDQSQTYGQPQTYDQPQTYGQPQQPAMMMPVPLGASSSSSAPPNQAAPTLMVPQANSHEASASSQPATSSGWDSYSNYNGQNGQNPAPMVPSEMQYQNAPDQMYQPGPPSGMQQQHYTSFQPSQPASGGGSGSGTHGRPACAMAAFGFGGRLCLYSPQLQQIKVVGMGEYIQESCPAGVQSRFSDERDLMDAFSGPLSSMRQGQVKSTLLKFFSEKYKGSGNASELTCTKVLNVLVQHCEKLSKLPHPDLCKQIAEILLSEEGNGAQNGAAAPGSDYYNSNLGESPLKTGFQQLDSAEAAGQMQSLLCQGKSLEALQVAIQGQVWGPALVLAQTMGKEKYCEIVSAMTNTCLVKDSPLERLINSVAESSGPARNASSSSLNSLSGQGDSNHQRSSSGFFGGDSGSGFGFLNSAGKDKNATPAEASPSPYSSYAEGASSPLSSWKKALCILANNRKEWKNLGIKQLGDDLVSSDTFAAHLCYILGCYELEPYTETSKLCLVGLDTMRFRSLHTKFILLTEVYEWLITQQNNQYVSYAFQPYKLLYATKLLELGNLNGGAKYIQAVLGKLGTGKLTPELTLCKYTAETLMERLHNSGGNIGNIGNIGNKILGWLDRGITSLVMGDTNSNEGTPRMFQVPQGQQQQQQQQYHQAPPQEPAGQPSAQAPAKPSQEQANGEKKQASATKASSHARTGSGGNLFRGALSSFGNLIRSSVSDPSKEAKLGQEENTFFFDEDLKVWREKGKDPPKAGGALPPPPTSASFAPAAPAADDAKPEASVPTGGPPPPAAPAAPRDRRSVRSRYVDTFNTGASSGGGSSSSAAPSKPLVPGFGASATMFKPPSDGSSPSVFMPPAPAVGEESSATETQEAAAPDSGASPAMFMPAAVDASDGGAATDPAPLMPEPMPMAFGSNPSDDKPPGEVPPTDPAQDAGQAPPTSSWDFPQQGNDDDEYQDISF</sequence>
<feature type="compositionally biased region" description="Low complexity" evidence="6">
    <location>
        <begin position="306"/>
        <end position="326"/>
    </location>
</feature>
<dbReference type="Gene3D" id="1.25.40.1030">
    <property type="match status" value="1"/>
</dbReference>
<gene>
    <name evidence="8" type="ORF">A3770_15p74260</name>
</gene>
<feature type="compositionally biased region" description="Polar residues" evidence="6">
    <location>
        <begin position="171"/>
        <end position="184"/>
    </location>
</feature>
<name>A0A5B8MVT0_9CHLO</name>
<feature type="compositionally biased region" description="Acidic residues" evidence="6">
    <location>
        <begin position="1301"/>
        <end position="1311"/>
    </location>
</feature>
<feature type="compositionally biased region" description="Polar residues" evidence="6">
    <location>
        <begin position="258"/>
        <end position="270"/>
    </location>
</feature>
<feature type="compositionally biased region" description="Polar residues" evidence="6">
    <location>
        <begin position="1289"/>
        <end position="1300"/>
    </location>
</feature>
<feature type="compositionally biased region" description="Gly residues" evidence="6">
    <location>
        <begin position="228"/>
        <end position="241"/>
    </location>
</feature>
<keyword evidence="9" id="KW-1185">Reference proteome</keyword>
<feature type="compositionally biased region" description="Low complexity" evidence="6">
    <location>
        <begin position="1114"/>
        <end position="1124"/>
    </location>
</feature>
<feature type="region of interest" description="Disordered" evidence="6">
    <location>
        <begin position="1"/>
        <end position="106"/>
    </location>
</feature>
<dbReference type="Proteomes" id="UP000316726">
    <property type="component" value="Chromosome 15"/>
</dbReference>
<dbReference type="Pfam" id="PF12931">
    <property type="entry name" value="TPR_Sec16"/>
    <property type="match status" value="1"/>
</dbReference>
<feature type="domain" description="Sec16 Sec23-binding" evidence="7">
    <location>
        <begin position="660"/>
        <end position="979"/>
    </location>
</feature>
<feature type="compositionally biased region" description="Polar residues" evidence="6">
    <location>
        <begin position="1036"/>
        <end position="1046"/>
    </location>
</feature>
<dbReference type="PANTHER" id="PTHR13402">
    <property type="entry name" value="RGPR-RELATED"/>
    <property type="match status" value="1"/>
</dbReference>
<feature type="compositionally biased region" description="Low complexity" evidence="6">
    <location>
        <begin position="991"/>
        <end position="1008"/>
    </location>
</feature>
<dbReference type="GO" id="GO:0070971">
    <property type="term" value="C:endoplasmic reticulum exit site"/>
    <property type="evidence" value="ECO:0007669"/>
    <property type="project" value="TreeGrafter"/>
</dbReference>
<feature type="region of interest" description="Disordered" evidence="6">
    <location>
        <begin position="724"/>
        <end position="751"/>
    </location>
</feature>
<evidence type="ECO:0000256" key="4">
    <source>
        <dbReference type="ARBA" id="ARBA00022824"/>
    </source>
</evidence>
<dbReference type="STRING" id="1764295.A0A5B8MVT0"/>
<dbReference type="InterPro" id="IPR024298">
    <property type="entry name" value="Sec16_Sec23-bd"/>
</dbReference>
<evidence type="ECO:0000256" key="5">
    <source>
        <dbReference type="ARBA" id="ARBA00022892"/>
    </source>
</evidence>